<dbReference type="Gene3D" id="3.40.50.300">
    <property type="entry name" value="P-loop containing nucleotide triphosphate hydrolases"/>
    <property type="match status" value="1"/>
</dbReference>
<organism evidence="1 2">
    <name type="scientific">Caenorhabditis briggsae</name>
    <dbReference type="NCBI Taxonomy" id="6238"/>
    <lineage>
        <taxon>Eukaryota</taxon>
        <taxon>Metazoa</taxon>
        <taxon>Ecdysozoa</taxon>
        <taxon>Nematoda</taxon>
        <taxon>Chromadorea</taxon>
        <taxon>Rhabditida</taxon>
        <taxon>Rhabditina</taxon>
        <taxon>Rhabditomorpha</taxon>
        <taxon>Rhabditoidea</taxon>
        <taxon>Rhabditidae</taxon>
        <taxon>Peloderinae</taxon>
        <taxon>Caenorhabditis</taxon>
    </lineage>
</organism>
<dbReference type="SUPFAM" id="SSF52540">
    <property type="entry name" value="P-loop containing nucleoside triphosphate hydrolases"/>
    <property type="match status" value="1"/>
</dbReference>
<protein>
    <submittedName>
        <fullName evidence="1">Uncharacterized protein</fullName>
    </submittedName>
</protein>
<dbReference type="Proteomes" id="UP000827892">
    <property type="component" value="Chromosome X"/>
</dbReference>
<dbReference type="AlphaFoldDB" id="A0AAE8ZUS5"/>
<evidence type="ECO:0000313" key="1">
    <source>
        <dbReference type="EMBL" id="ULT85034.1"/>
    </source>
</evidence>
<sequence length="341" mass="39140">MAQTKHYVRDIQIIGFPGFPRKVSINEVQDFSVVLGHGKSSLTRAIAFVLLDDKIIEKDQTFYGNLKDYGMSVRVSVSSSSGDNIIFERRISAMQYPKRNQSFFLNGQKQDLYLKHPFSNQLPLSAENLTDFIKEEAMDNDLKNALQALSTRFPDTEAKDLVHLAHLENADRSNLSEELQEKVKEFNRINEVRMEKYKNYLTNFVTNIDLILPCFFENAGLRFQYQEGTIFPFQKLMVRLNDGKEEVVDISFVDERAGAADQAILELIWRIAFCLKEGIQILILEPFKCRMDEATLSKIIGALHAVTAQRNLQILLALRTDEKIKNAHVINMNNSDLYPNH</sequence>
<gene>
    <name evidence="1" type="ORF">L3Y34_013614</name>
</gene>
<name>A0AAE8ZUS5_CAEBR</name>
<evidence type="ECO:0000313" key="2">
    <source>
        <dbReference type="Proteomes" id="UP000827892"/>
    </source>
</evidence>
<accession>A0AAE8ZUS5</accession>
<dbReference type="InterPro" id="IPR027417">
    <property type="entry name" value="P-loop_NTPase"/>
</dbReference>
<dbReference type="EMBL" id="CP090896">
    <property type="protein sequence ID" value="ULT85034.1"/>
    <property type="molecule type" value="Genomic_DNA"/>
</dbReference>
<reference evidence="1 2" key="1">
    <citation type="submission" date="2022-05" db="EMBL/GenBank/DDBJ databases">
        <title>Chromosome-level reference genomes for two strains of Caenorhabditis briggsae: an improved platform for comparative genomics.</title>
        <authorList>
            <person name="Stevens L."/>
            <person name="Andersen E.C."/>
        </authorList>
    </citation>
    <scope>NUCLEOTIDE SEQUENCE [LARGE SCALE GENOMIC DNA]</scope>
    <source>
        <strain evidence="1">QX1410_ONT</strain>
        <tissue evidence="1">Whole-organism</tissue>
    </source>
</reference>
<proteinExistence type="predicted"/>